<sequence length="130" mass="13795">MRTDETARLTDTVQRLATVVDSVLRGGADHDGLLDDLPEAEHDTVVLAAARALEADLLAPRLLTGHTIGSHDLAVIRAALRAFPPAADSSPVSAWSHWPEPCGSPSPVWARNGPRRNPTPPGSTGSRGRR</sequence>
<evidence type="ECO:0000256" key="1">
    <source>
        <dbReference type="SAM" id="MobiDB-lite"/>
    </source>
</evidence>
<gene>
    <name evidence="2" type="ORF">FHX42_004991</name>
</gene>
<comment type="caution">
    <text evidence="2">The sequence shown here is derived from an EMBL/GenBank/DDBJ whole genome shotgun (WGS) entry which is preliminary data.</text>
</comment>
<dbReference type="Proteomes" id="UP000569329">
    <property type="component" value="Unassembled WGS sequence"/>
</dbReference>
<proteinExistence type="predicted"/>
<feature type="region of interest" description="Disordered" evidence="1">
    <location>
        <begin position="86"/>
        <end position="130"/>
    </location>
</feature>
<dbReference type="EMBL" id="JACGWZ010000008">
    <property type="protein sequence ID" value="MBA8827595.1"/>
    <property type="molecule type" value="Genomic_DNA"/>
</dbReference>
<name>A0A839E6S0_9PSEU</name>
<protein>
    <submittedName>
        <fullName evidence="2">Uncharacterized protein</fullName>
    </submittedName>
</protein>
<accession>A0A839E6S0</accession>
<keyword evidence="3" id="KW-1185">Reference proteome</keyword>
<reference evidence="2 3" key="1">
    <citation type="submission" date="2020-07" db="EMBL/GenBank/DDBJ databases">
        <title>Sequencing the genomes of 1000 actinobacteria strains.</title>
        <authorList>
            <person name="Klenk H.-P."/>
        </authorList>
    </citation>
    <scope>NUCLEOTIDE SEQUENCE [LARGE SCALE GENOMIC DNA]</scope>
    <source>
        <strain evidence="2 3">DSM 45975</strain>
    </source>
</reference>
<evidence type="ECO:0000313" key="2">
    <source>
        <dbReference type="EMBL" id="MBA8827595.1"/>
    </source>
</evidence>
<dbReference type="AlphaFoldDB" id="A0A839E6S0"/>
<dbReference type="RefSeq" id="WP_182546747.1">
    <property type="nucleotide sequence ID" value="NZ_JACGWZ010000008.1"/>
</dbReference>
<evidence type="ECO:0000313" key="3">
    <source>
        <dbReference type="Proteomes" id="UP000569329"/>
    </source>
</evidence>
<organism evidence="2 3">
    <name type="scientific">Halosaccharopolyspora lacisalsi</name>
    <dbReference type="NCBI Taxonomy" id="1000566"/>
    <lineage>
        <taxon>Bacteria</taxon>
        <taxon>Bacillati</taxon>
        <taxon>Actinomycetota</taxon>
        <taxon>Actinomycetes</taxon>
        <taxon>Pseudonocardiales</taxon>
        <taxon>Pseudonocardiaceae</taxon>
        <taxon>Halosaccharopolyspora</taxon>
    </lineage>
</organism>